<dbReference type="AlphaFoldDB" id="A0A7S2JFG7"/>
<evidence type="ECO:0000256" key="8">
    <source>
        <dbReference type="SAM" id="MobiDB-lite"/>
    </source>
</evidence>
<sequence length="412" mass="43318">MSRLQPVGQKRLTNICIVRLKRNGKRFEVAAYRNTVVSWRNKVEKDIDEVLQVHTIYSNVDKGILAKSEDMVEAFGTDNEDVVCIEVLNRGEFQVSEEERQMMVDTLFKDVASRVADMCVDPETRLPYPVTTIERAMRETLHFAPATNRSAKMQALQVIRQLESVDVLPIVRAKMHLRVLIPEPRAAAALEALKALGAGAGSGNERLVMGSTEVSPPAAGMSALSTTACHADPGLFRPISDLAREHGGSVQVIELKANNADEPPKLPTASAAAPSSTPGAATAASGLPTPLPLPLAPEPAPAVSPPATSSGSAQSASSMAAGGVTGAATGAGSARAGAGGASDAAARRAERMFKLNLKNADKGDPVAQLEAGKAYLDGVGVEVDMSQGRYWLEQAAQQGVNAATLRLEALAL</sequence>
<protein>
    <recommendedName>
        <fullName evidence="12">SBDS family rRNA metabolism protein</fullName>
    </recommendedName>
</protein>
<reference evidence="11" key="1">
    <citation type="submission" date="2021-01" db="EMBL/GenBank/DDBJ databases">
        <authorList>
            <person name="Corre E."/>
            <person name="Pelletier E."/>
            <person name="Niang G."/>
            <person name="Scheremetjew M."/>
            <person name="Finn R."/>
            <person name="Kale V."/>
            <person name="Holt S."/>
            <person name="Cochrane G."/>
            <person name="Meng A."/>
            <person name="Brown T."/>
            <person name="Cohen L."/>
        </authorList>
    </citation>
    <scope>NUCLEOTIDE SEQUENCE</scope>
    <source>
        <strain evidence="11">UTEX LB 985</strain>
    </source>
</reference>
<dbReference type="PANTHER" id="PTHR10927:SF1">
    <property type="entry name" value="RIBOSOME MATURATION PROTEIN SBDS"/>
    <property type="match status" value="1"/>
</dbReference>
<keyword evidence="5" id="KW-0690">Ribosome biogenesis</keyword>
<dbReference type="EMBL" id="HBGU01079481">
    <property type="protein sequence ID" value="CAD9546360.1"/>
    <property type="molecule type" value="Transcribed_RNA"/>
</dbReference>
<proteinExistence type="inferred from homology"/>
<feature type="domain" description="Ribosome maturation protein SDO1/SBDS N-terminal" evidence="9">
    <location>
        <begin position="15"/>
        <end position="101"/>
    </location>
</feature>
<dbReference type="Pfam" id="PF08238">
    <property type="entry name" value="Sel1"/>
    <property type="match status" value="1"/>
</dbReference>
<dbReference type="SUPFAM" id="SSF109728">
    <property type="entry name" value="Hypothetical protein AF0491, middle domain"/>
    <property type="match status" value="1"/>
</dbReference>
<dbReference type="Gene3D" id="3.30.1250.10">
    <property type="entry name" value="Ribosome maturation protein SBDS, N-terminal domain"/>
    <property type="match status" value="1"/>
</dbReference>
<feature type="compositionally biased region" description="Low complexity" evidence="8">
    <location>
        <begin position="305"/>
        <end position="318"/>
    </location>
</feature>
<dbReference type="PANTHER" id="PTHR10927">
    <property type="entry name" value="RIBOSOME MATURATION PROTEIN SBDS"/>
    <property type="match status" value="1"/>
</dbReference>
<dbReference type="InterPro" id="IPR018978">
    <property type="entry name" value="SDO1/SBDS_central"/>
</dbReference>
<evidence type="ECO:0008006" key="12">
    <source>
        <dbReference type="Google" id="ProtNLM"/>
    </source>
</evidence>
<dbReference type="SMART" id="SM00671">
    <property type="entry name" value="SEL1"/>
    <property type="match status" value="1"/>
</dbReference>
<evidence type="ECO:0000259" key="9">
    <source>
        <dbReference type="Pfam" id="PF01172"/>
    </source>
</evidence>
<dbReference type="Pfam" id="PF09377">
    <property type="entry name" value="SBDS_domain_II"/>
    <property type="match status" value="1"/>
</dbReference>
<dbReference type="InterPro" id="IPR011990">
    <property type="entry name" value="TPR-like_helical_dom_sf"/>
</dbReference>
<dbReference type="InterPro" id="IPR006597">
    <property type="entry name" value="Sel1-like"/>
</dbReference>
<dbReference type="InterPro" id="IPR019783">
    <property type="entry name" value="SDO1/SBDS_N"/>
</dbReference>
<dbReference type="GO" id="GO:0005634">
    <property type="term" value="C:nucleus"/>
    <property type="evidence" value="ECO:0007669"/>
    <property type="project" value="UniProtKB-SubCell"/>
</dbReference>
<dbReference type="InterPro" id="IPR018023">
    <property type="entry name" value="Ribosome_mat_SBDS_CS"/>
</dbReference>
<name>A0A7S2JFG7_9EUKA</name>
<dbReference type="InterPro" id="IPR002140">
    <property type="entry name" value="Sdo1/SBDS"/>
</dbReference>
<evidence type="ECO:0000256" key="7">
    <source>
        <dbReference type="ARBA" id="ARBA00049708"/>
    </source>
</evidence>
<evidence type="ECO:0000256" key="6">
    <source>
        <dbReference type="ARBA" id="ARBA00023242"/>
    </source>
</evidence>
<feature type="compositionally biased region" description="Low complexity" evidence="8">
    <location>
        <begin position="267"/>
        <end position="288"/>
    </location>
</feature>
<evidence type="ECO:0000256" key="2">
    <source>
        <dbReference type="ARBA" id="ARBA00004496"/>
    </source>
</evidence>
<evidence type="ECO:0000259" key="10">
    <source>
        <dbReference type="Pfam" id="PF09377"/>
    </source>
</evidence>
<dbReference type="Gene3D" id="1.10.10.900">
    <property type="entry name" value="SBDS protein C-terminal domain, subdomain 1"/>
    <property type="match status" value="1"/>
</dbReference>
<dbReference type="Pfam" id="PF01172">
    <property type="entry name" value="SBDS_N"/>
    <property type="match status" value="1"/>
</dbReference>
<comment type="subcellular location">
    <subcellularLocation>
        <location evidence="2">Cytoplasm</location>
    </subcellularLocation>
    <subcellularLocation>
        <location evidence="1">Nucleus</location>
    </subcellularLocation>
</comment>
<dbReference type="InterPro" id="IPR039100">
    <property type="entry name" value="Sdo1/SBDS-like"/>
</dbReference>
<feature type="domain" description="Ribosome maturation protein SDO1/SBDS central" evidence="10">
    <location>
        <begin position="109"/>
        <end position="173"/>
    </location>
</feature>
<comment type="subunit">
    <text evidence="7">Associates with the 60S ribosomal subunit.</text>
</comment>
<evidence type="ECO:0000256" key="5">
    <source>
        <dbReference type="ARBA" id="ARBA00022517"/>
    </source>
</evidence>
<accession>A0A7S2JFG7</accession>
<keyword evidence="6" id="KW-0539">Nucleus</keyword>
<evidence type="ECO:0000256" key="4">
    <source>
        <dbReference type="ARBA" id="ARBA00022490"/>
    </source>
</evidence>
<dbReference type="InterPro" id="IPR036786">
    <property type="entry name" value="Ribosome_mat_SBDS_N_sf"/>
</dbReference>
<comment type="similarity">
    <text evidence="3">Belongs to the SDO1/SBDS family.</text>
</comment>
<dbReference type="SUPFAM" id="SSF81901">
    <property type="entry name" value="HCP-like"/>
    <property type="match status" value="1"/>
</dbReference>
<gene>
    <name evidence="11" type="ORF">CBRE1094_LOCUS43362</name>
</gene>
<dbReference type="PROSITE" id="PS01267">
    <property type="entry name" value="UPF0023"/>
    <property type="match status" value="1"/>
</dbReference>
<dbReference type="NCBIfam" id="TIGR00291">
    <property type="entry name" value="RNA_SBDS"/>
    <property type="match status" value="1"/>
</dbReference>
<dbReference type="Gene3D" id="1.25.40.10">
    <property type="entry name" value="Tetratricopeptide repeat domain"/>
    <property type="match status" value="1"/>
</dbReference>
<organism evidence="11">
    <name type="scientific">Haptolina brevifila</name>
    <dbReference type="NCBI Taxonomy" id="156173"/>
    <lineage>
        <taxon>Eukaryota</taxon>
        <taxon>Haptista</taxon>
        <taxon>Haptophyta</taxon>
        <taxon>Prymnesiophyceae</taxon>
        <taxon>Prymnesiales</taxon>
        <taxon>Prymnesiaceae</taxon>
        <taxon>Haptolina</taxon>
    </lineage>
</organism>
<evidence type="ECO:0000256" key="3">
    <source>
        <dbReference type="ARBA" id="ARBA00007433"/>
    </source>
</evidence>
<dbReference type="GO" id="GO:0042256">
    <property type="term" value="P:cytosolic ribosome assembly"/>
    <property type="evidence" value="ECO:0007669"/>
    <property type="project" value="InterPro"/>
</dbReference>
<feature type="region of interest" description="Disordered" evidence="8">
    <location>
        <begin position="201"/>
        <end position="220"/>
    </location>
</feature>
<dbReference type="InterPro" id="IPR037188">
    <property type="entry name" value="Sdo1/SBDS_central_sf"/>
</dbReference>
<keyword evidence="4" id="KW-0963">Cytoplasm</keyword>
<dbReference type="GO" id="GO:0005737">
    <property type="term" value="C:cytoplasm"/>
    <property type="evidence" value="ECO:0007669"/>
    <property type="project" value="UniProtKB-SubCell"/>
</dbReference>
<evidence type="ECO:0000313" key="11">
    <source>
        <dbReference type="EMBL" id="CAD9546360.1"/>
    </source>
</evidence>
<evidence type="ECO:0000256" key="1">
    <source>
        <dbReference type="ARBA" id="ARBA00004123"/>
    </source>
</evidence>
<dbReference type="SUPFAM" id="SSF89895">
    <property type="entry name" value="FYSH domain"/>
    <property type="match status" value="1"/>
</dbReference>
<feature type="compositionally biased region" description="Pro residues" evidence="8">
    <location>
        <begin position="289"/>
        <end position="304"/>
    </location>
</feature>
<feature type="region of interest" description="Disordered" evidence="8">
    <location>
        <begin position="260"/>
        <end position="318"/>
    </location>
</feature>